<gene>
    <name evidence="2" type="ORF">NDU88_005031</name>
</gene>
<evidence type="ECO:0000256" key="1">
    <source>
        <dbReference type="SAM" id="MobiDB-lite"/>
    </source>
</evidence>
<reference evidence="2" key="1">
    <citation type="journal article" date="2022" name="bioRxiv">
        <title>Sequencing and chromosome-scale assembly of the giantPleurodeles waltlgenome.</title>
        <authorList>
            <person name="Brown T."/>
            <person name="Elewa A."/>
            <person name="Iarovenko S."/>
            <person name="Subramanian E."/>
            <person name="Araus A.J."/>
            <person name="Petzold A."/>
            <person name="Susuki M."/>
            <person name="Suzuki K.-i.T."/>
            <person name="Hayashi T."/>
            <person name="Toyoda A."/>
            <person name="Oliveira C."/>
            <person name="Osipova E."/>
            <person name="Leigh N.D."/>
            <person name="Simon A."/>
            <person name="Yun M.H."/>
        </authorList>
    </citation>
    <scope>NUCLEOTIDE SEQUENCE</scope>
    <source>
        <strain evidence="2">20211129_DDA</strain>
        <tissue evidence="2">Liver</tissue>
    </source>
</reference>
<sequence length="96" mass="10572">MPSLHSRPPSALFPTLTVPVPLAPTSGASPILISDDLEPERRMTPIMTLTAPTRPRSLPESYYEQPGTGEEWEGSQDPIEYGLEQMDWYEGLGEAS</sequence>
<dbReference type="Proteomes" id="UP001066276">
    <property type="component" value="Chromosome 11"/>
</dbReference>
<dbReference type="EMBL" id="JANPWB010000015">
    <property type="protein sequence ID" value="KAJ1091917.1"/>
    <property type="molecule type" value="Genomic_DNA"/>
</dbReference>
<organism evidence="2 3">
    <name type="scientific">Pleurodeles waltl</name>
    <name type="common">Iberian ribbed newt</name>
    <dbReference type="NCBI Taxonomy" id="8319"/>
    <lineage>
        <taxon>Eukaryota</taxon>
        <taxon>Metazoa</taxon>
        <taxon>Chordata</taxon>
        <taxon>Craniata</taxon>
        <taxon>Vertebrata</taxon>
        <taxon>Euteleostomi</taxon>
        <taxon>Amphibia</taxon>
        <taxon>Batrachia</taxon>
        <taxon>Caudata</taxon>
        <taxon>Salamandroidea</taxon>
        <taxon>Salamandridae</taxon>
        <taxon>Pleurodelinae</taxon>
        <taxon>Pleurodeles</taxon>
    </lineage>
</organism>
<protein>
    <submittedName>
        <fullName evidence="2">Uncharacterized protein</fullName>
    </submittedName>
</protein>
<dbReference type="AlphaFoldDB" id="A0AAV7LK41"/>
<name>A0AAV7LK41_PLEWA</name>
<proteinExistence type="predicted"/>
<evidence type="ECO:0000313" key="2">
    <source>
        <dbReference type="EMBL" id="KAJ1091917.1"/>
    </source>
</evidence>
<comment type="caution">
    <text evidence="2">The sequence shown here is derived from an EMBL/GenBank/DDBJ whole genome shotgun (WGS) entry which is preliminary data.</text>
</comment>
<keyword evidence="3" id="KW-1185">Reference proteome</keyword>
<evidence type="ECO:0000313" key="3">
    <source>
        <dbReference type="Proteomes" id="UP001066276"/>
    </source>
</evidence>
<feature type="region of interest" description="Disordered" evidence="1">
    <location>
        <begin position="51"/>
        <end position="75"/>
    </location>
</feature>
<accession>A0AAV7LK41</accession>